<dbReference type="InterPro" id="IPR056457">
    <property type="entry name" value="DOP1_C"/>
</dbReference>
<comment type="caution">
    <text evidence="11">The sequence shown here is derived from an EMBL/GenBank/DDBJ whole genome shotgun (WGS) entry which is preliminary data.</text>
</comment>
<dbReference type="GO" id="GO:0005768">
    <property type="term" value="C:endosome"/>
    <property type="evidence" value="ECO:0007669"/>
    <property type="project" value="TreeGrafter"/>
</dbReference>
<evidence type="ECO:0000256" key="6">
    <source>
        <dbReference type="ARBA" id="ARBA00046326"/>
    </source>
</evidence>
<evidence type="ECO:0000259" key="10">
    <source>
        <dbReference type="Pfam" id="PF24598"/>
    </source>
</evidence>
<keyword evidence="4" id="KW-0333">Golgi apparatus</keyword>
<dbReference type="GO" id="GO:0000139">
    <property type="term" value="C:Golgi membrane"/>
    <property type="evidence" value="ECO:0007669"/>
    <property type="project" value="UniProtKB-SubCell"/>
</dbReference>
<evidence type="ECO:0000256" key="7">
    <source>
        <dbReference type="SAM" id="MobiDB-lite"/>
    </source>
</evidence>
<reference evidence="11 12" key="1">
    <citation type="journal article" date="2020" name="ISME J.">
        <title>Uncovering the hidden diversity of litter-decomposition mechanisms in mushroom-forming fungi.</title>
        <authorList>
            <person name="Floudas D."/>
            <person name="Bentzer J."/>
            <person name="Ahren D."/>
            <person name="Johansson T."/>
            <person name="Persson P."/>
            <person name="Tunlid A."/>
        </authorList>
    </citation>
    <scope>NUCLEOTIDE SEQUENCE [LARGE SCALE GENOMIC DNA]</scope>
    <source>
        <strain evidence="11 12">CBS 406.79</strain>
    </source>
</reference>
<dbReference type="GO" id="GO:0005829">
    <property type="term" value="C:cytosol"/>
    <property type="evidence" value="ECO:0007669"/>
    <property type="project" value="GOC"/>
</dbReference>
<comment type="similarity">
    <text evidence="6">Belongs to the DOP1 family.</text>
</comment>
<keyword evidence="12" id="KW-1185">Reference proteome</keyword>
<comment type="subcellular location">
    <subcellularLocation>
        <location evidence="1">Golgi apparatus membrane</location>
        <topology evidence="1">Peripheral membrane protein</topology>
    </subcellularLocation>
</comment>
<dbReference type="InterPro" id="IPR040314">
    <property type="entry name" value="DOP1"/>
</dbReference>
<feature type="domain" description="DOP1-like C-terminal" evidence="10">
    <location>
        <begin position="1368"/>
        <end position="1871"/>
    </location>
</feature>
<keyword evidence="2" id="KW-0813">Transport</keyword>
<gene>
    <name evidence="11" type="ORF">D9757_007927</name>
</gene>
<feature type="region of interest" description="Disordered" evidence="7">
    <location>
        <begin position="517"/>
        <end position="549"/>
    </location>
</feature>
<feature type="region of interest" description="Disordered" evidence="7">
    <location>
        <begin position="1465"/>
        <end position="1504"/>
    </location>
</feature>
<dbReference type="EMBL" id="JAACJN010000064">
    <property type="protein sequence ID" value="KAF5380337.1"/>
    <property type="molecule type" value="Genomic_DNA"/>
</dbReference>
<proteinExistence type="inferred from homology"/>
<evidence type="ECO:0000256" key="2">
    <source>
        <dbReference type="ARBA" id="ARBA00022448"/>
    </source>
</evidence>
<feature type="domain" description="DOP1-like middle TPR" evidence="9">
    <location>
        <begin position="323"/>
        <end position="513"/>
    </location>
</feature>
<dbReference type="InterPro" id="IPR056458">
    <property type="entry name" value="TPR_DOP1_M"/>
</dbReference>
<dbReference type="Proteomes" id="UP000518752">
    <property type="component" value="Unassembled WGS sequence"/>
</dbReference>
<feature type="compositionally biased region" description="Polar residues" evidence="7">
    <location>
        <begin position="1490"/>
        <end position="1504"/>
    </location>
</feature>
<evidence type="ECO:0000256" key="1">
    <source>
        <dbReference type="ARBA" id="ARBA00004395"/>
    </source>
</evidence>
<dbReference type="Pfam" id="PF04118">
    <property type="entry name" value="Dopey_N"/>
    <property type="match status" value="1"/>
</dbReference>
<organism evidence="11 12">
    <name type="scientific">Collybiopsis confluens</name>
    <dbReference type="NCBI Taxonomy" id="2823264"/>
    <lineage>
        <taxon>Eukaryota</taxon>
        <taxon>Fungi</taxon>
        <taxon>Dikarya</taxon>
        <taxon>Basidiomycota</taxon>
        <taxon>Agaricomycotina</taxon>
        <taxon>Agaricomycetes</taxon>
        <taxon>Agaricomycetidae</taxon>
        <taxon>Agaricales</taxon>
        <taxon>Marasmiineae</taxon>
        <taxon>Omphalotaceae</taxon>
        <taxon>Collybiopsis</taxon>
    </lineage>
</organism>
<protein>
    <recommendedName>
        <fullName evidence="13">Dopey N-terminal domain-containing protein</fullName>
    </recommendedName>
</protein>
<feature type="compositionally biased region" description="Low complexity" evidence="7">
    <location>
        <begin position="1821"/>
        <end position="1834"/>
    </location>
</feature>
<dbReference type="GO" id="GO:0005802">
    <property type="term" value="C:trans-Golgi network"/>
    <property type="evidence" value="ECO:0007669"/>
    <property type="project" value="TreeGrafter"/>
</dbReference>
<keyword evidence="3" id="KW-0653">Protein transport</keyword>
<dbReference type="InterPro" id="IPR016024">
    <property type="entry name" value="ARM-type_fold"/>
</dbReference>
<feature type="region of interest" description="Disordered" evidence="7">
    <location>
        <begin position="1204"/>
        <end position="1223"/>
    </location>
</feature>
<evidence type="ECO:0008006" key="13">
    <source>
        <dbReference type="Google" id="ProtNLM"/>
    </source>
</evidence>
<evidence type="ECO:0000259" key="8">
    <source>
        <dbReference type="Pfam" id="PF04118"/>
    </source>
</evidence>
<feature type="compositionally biased region" description="Basic residues" evidence="7">
    <location>
        <begin position="527"/>
        <end position="538"/>
    </location>
</feature>
<feature type="compositionally biased region" description="Polar residues" evidence="7">
    <location>
        <begin position="1798"/>
        <end position="1820"/>
    </location>
</feature>
<feature type="compositionally biased region" description="Gly residues" evidence="7">
    <location>
        <begin position="1204"/>
        <end position="1215"/>
    </location>
</feature>
<dbReference type="InterPro" id="IPR007249">
    <property type="entry name" value="DOP1_N"/>
</dbReference>
<evidence type="ECO:0000256" key="3">
    <source>
        <dbReference type="ARBA" id="ARBA00022927"/>
    </source>
</evidence>
<name>A0A8H5HBL4_9AGAR</name>
<dbReference type="PANTHER" id="PTHR14042">
    <property type="entry name" value="DOPEY-RELATED"/>
    <property type="match status" value="1"/>
</dbReference>
<evidence type="ECO:0000256" key="4">
    <source>
        <dbReference type="ARBA" id="ARBA00023034"/>
    </source>
</evidence>
<dbReference type="OrthoDB" id="297643at2759"/>
<evidence type="ECO:0000259" key="9">
    <source>
        <dbReference type="Pfam" id="PF24597"/>
    </source>
</evidence>
<sequence length="1895" mass="211817">MANPHGAVAQTAAAAQTFGQDPKYKKYSQQVEKCLNSFDNVHEWADCIAFLKQLLKTFQSYMQFKEIPRKLIVSKRLSQCLNPALPTGVHQRALDVYSHILAVLGPEGLKRDLPIWSSGLFPFFEYAATSVKPTLLNLYDTHYLPLQAGLRPVMKSFILALLPGLEEETGEFFEKVLSLLDRVSGTVSPSFFFQNIWLIMLTTPSARGTALNLLARRLPPLHGLDDITTIVGSDIGLMIRAFAAALEDENLLVRRSALDLLLTSLCLDSSAVQKRASGEDRTILMRAAVSVVLRRDLSLNRRLYSWLLGPTLTEKSGEKQIAYLKEHALELLTSTLKEDMCSPLGEYPESRPFKIFISLLDKWEIGAALSEVLVYDAFSAVKALVDTKRKGRGEEQEGQEEEDILMTANTLYEAVEPLTIWRQLLGAVLRDADTGEHETRFEAMEMVLFILKTFSQDEEIQTIHLPIIFAALVDMLDIRLKQDPEKILSPSTKAILSLLLLLLQQIPHVALLSRPELTGPPMERRPRLFPRRRRKKQKQPTVMPAASSGKTPVVPFNASLESLIRLSMIFGERLAGVGLKGNVLRVKKAYGDVDQGLVRPREMFALSLALIERLVTRLGETRGEEGQDDDVEVRWDPEEWLEVVLGTLHESATFTVIDRVISLVLLLSHHPDHHYHRQGKGRTTHLSPTFSIDDRLTMMKMVDCLLRYLRPQYAAYHVRAVGLIWELDSITTGEGGRRGRRPSHVESILAHAMLNSNSFSGSAEMEEKSEVYEAFGVLWRLSEDNLLPGTKFKIPMMIVLDALKSDDPGPRRISETWMRCSLKSYLRVLDPIMFDLMDPLIRRSQTTMKVKGKEIPGFLYERPFDQRYLNHLLEMLASVIRIGGQGFVKTTRISGIKRSPHAELVGRVEAAGFPDPDVSYLEVLVEILLLILQSEPKASLAPTVHPQNIVLQSTAIDLLQAIIARGEVNGLSLDIVEAAVIGKLYFSIHTGRLNLQNKLLHLLHSVISASIAADDSFTSSSSGNGAPARRVVTVGKQRPNSMLYDDLNANAGDRDRGDREKDDGRTVLARGYSVNPLLTQTLVDGIATSSNQAVLQHWLDFVLMAVPQFQPALQGVVAPLNECVGRKLLVSLVELLGASTRIRGGKKPSFSRRRRVSEGDLEDEFEFGEDTKSSTSDAEMIMLLNGLERLVLLSLAYNSAEVGGGGSGSGAGGTGDDASINEKGARSNEDQLLVRSPAYHALNEGIRVLYLIWGTLAWEEPEDTSFRDESLAMIYTRTRTRCRRVLEHIFRVQSAEVFESIVDCWNRDMFEYEASAEAPFELVDVLVSSAQNVVHMICESISLRMSPSSEKKRQSMNPDLTDAVLFKYLEQYLRRLEGPLAVQVWGRFLQLAKEIAGNTRDFKPQTFPTLRCATVLAEKITQTTAMEDRRIRKELQDIFAKLLDSCVGYVGRSYGSGSWIRRSANDTLSSSGRDSPAPGARDAKIEEKLNASTTSLPTDTPRLGTTNEVVTQLNEFIASVAIPNMRRILMDNDKVSNACANIVYYIVTPSLKGRTKPMEVDPIVVKIVYEMSKMPFTFKAWKSPVTEMLNDNRVFNGVPEAAEAWKPIIKTTFDSDKTAFPELLSKISTAPSANIFTNREYEMLVRSLNLRRLSFVLLAGDKNHYLTVLPSVQEKLVDVLRNVTTPIVQSEVYLCIRVLLCRVSPHNLTSFWPVLLTELYRIFEQIMLNVPSDGSEDLPLVLAACKCLDLLIAVQTEEFQIHQWIFVTDTVDAIYRPNDWFPEAMMDQLAEIAGSLPRPTSSSGNDSLTLNGTSTPTPGLSTFPSTSSQFPQSSRPMRKPMLTSVRQIDSIRDLIPFFSSVSISTYESVYASNGSVDWEIIERGIMDDLFDGRLV</sequence>
<dbReference type="PANTHER" id="PTHR14042:SF24">
    <property type="entry name" value="PROTEIN DOPEY-1 HOMOLOG"/>
    <property type="match status" value="1"/>
</dbReference>
<feature type="region of interest" description="Disordered" evidence="7">
    <location>
        <begin position="1795"/>
        <end position="1837"/>
    </location>
</feature>
<feature type="domain" description="DOP1 N-terminal" evidence="8">
    <location>
        <begin position="21"/>
        <end position="311"/>
    </location>
</feature>
<accession>A0A8H5HBL4</accession>
<evidence type="ECO:0000256" key="5">
    <source>
        <dbReference type="ARBA" id="ARBA00023136"/>
    </source>
</evidence>
<evidence type="ECO:0000313" key="12">
    <source>
        <dbReference type="Proteomes" id="UP000518752"/>
    </source>
</evidence>
<dbReference type="GO" id="GO:0015031">
    <property type="term" value="P:protein transport"/>
    <property type="evidence" value="ECO:0007669"/>
    <property type="project" value="UniProtKB-KW"/>
</dbReference>
<keyword evidence="5" id="KW-0472">Membrane</keyword>
<evidence type="ECO:0000313" key="11">
    <source>
        <dbReference type="EMBL" id="KAF5380337.1"/>
    </source>
</evidence>
<dbReference type="GO" id="GO:0006895">
    <property type="term" value="P:Golgi to endosome transport"/>
    <property type="evidence" value="ECO:0007669"/>
    <property type="project" value="InterPro"/>
</dbReference>
<dbReference type="Pfam" id="PF24597">
    <property type="entry name" value="TPR_DOP1_M"/>
    <property type="match status" value="1"/>
</dbReference>
<dbReference type="SUPFAM" id="SSF48371">
    <property type="entry name" value="ARM repeat"/>
    <property type="match status" value="2"/>
</dbReference>
<dbReference type="Pfam" id="PF24598">
    <property type="entry name" value="DOP1_C"/>
    <property type="match status" value="1"/>
</dbReference>